<protein>
    <recommendedName>
        <fullName evidence="3">Phage tail protein I</fullName>
    </recommendedName>
</protein>
<dbReference type="EMBL" id="BJXJ01000043">
    <property type="protein sequence ID" value="GEM77189.1"/>
    <property type="molecule type" value="Genomic_DNA"/>
</dbReference>
<dbReference type="InterPro" id="IPR006521">
    <property type="entry name" value="Tail_protein_I"/>
</dbReference>
<accession>A0A511QIU2</accession>
<name>A0A511QIU2_9VIBR</name>
<dbReference type="RefSeq" id="WP_039979887.1">
    <property type="nucleotide sequence ID" value="NZ_BAOJ01000022.1"/>
</dbReference>
<keyword evidence="2" id="KW-1185">Reference proteome</keyword>
<gene>
    <name evidence="1" type="ORF">VSA01S_33010</name>
</gene>
<dbReference type="Pfam" id="PF09684">
    <property type="entry name" value="Tail_P2_I"/>
    <property type="match status" value="1"/>
</dbReference>
<dbReference type="AlphaFoldDB" id="A0A511QIU2"/>
<sequence>MSDLNEAFISVQPNNASLIEEALEYGWTELIQSTSCPYPNLKQPLLTDRAFVALLAGERGVRDWQPKDTLDSQRKTVDRAFEIHRKAGTRFGLSVALDAIDCDVEVTPWHQMQPRQAPYHIECIAWQRKTPIDKLAAHRVLSRIENTKSERDTIDLVMALGTDSGLEFSGASYQVLCVDESMTGTIRDVSPGFALLYWGAATRLIFSTDVEFGAVA</sequence>
<proteinExistence type="predicted"/>
<dbReference type="NCBIfam" id="TIGR01634">
    <property type="entry name" value="tail_P2_I"/>
    <property type="match status" value="1"/>
</dbReference>
<comment type="caution">
    <text evidence="1">The sequence shown here is derived from an EMBL/GenBank/DDBJ whole genome shotgun (WGS) entry which is preliminary data.</text>
</comment>
<reference evidence="1 2" key="1">
    <citation type="submission" date="2019-07" db="EMBL/GenBank/DDBJ databases">
        <title>Whole genome shotgun sequence of Vibrio sagamiensis NBRC 104589.</title>
        <authorList>
            <person name="Hosoyama A."/>
            <person name="Uohara A."/>
            <person name="Ohji S."/>
            <person name="Ichikawa N."/>
        </authorList>
    </citation>
    <scope>NUCLEOTIDE SEQUENCE [LARGE SCALE GENOMIC DNA]</scope>
    <source>
        <strain evidence="1 2">NBRC 104589</strain>
    </source>
</reference>
<evidence type="ECO:0008006" key="3">
    <source>
        <dbReference type="Google" id="ProtNLM"/>
    </source>
</evidence>
<evidence type="ECO:0000313" key="1">
    <source>
        <dbReference type="EMBL" id="GEM77189.1"/>
    </source>
</evidence>
<evidence type="ECO:0000313" key="2">
    <source>
        <dbReference type="Proteomes" id="UP000321922"/>
    </source>
</evidence>
<dbReference type="Proteomes" id="UP000321922">
    <property type="component" value="Unassembled WGS sequence"/>
</dbReference>
<dbReference type="OrthoDB" id="9794793at2"/>
<organism evidence="1 2">
    <name type="scientific">Vibrio sagamiensis NBRC 104589</name>
    <dbReference type="NCBI Taxonomy" id="1219064"/>
    <lineage>
        <taxon>Bacteria</taxon>
        <taxon>Pseudomonadati</taxon>
        <taxon>Pseudomonadota</taxon>
        <taxon>Gammaproteobacteria</taxon>
        <taxon>Vibrionales</taxon>
        <taxon>Vibrionaceae</taxon>
        <taxon>Vibrio</taxon>
    </lineage>
</organism>